<evidence type="ECO:0000313" key="2">
    <source>
        <dbReference type="EMBL" id="MDE1465604.1"/>
    </source>
</evidence>
<dbReference type="Proteomes" id="UP001528823">
    <property type="component" value="Unassembled WGS sequence"/>
</dbReference>
<dbReference type="Pfam" id="PF12571">
    <property type="entry name" value="Phage_tail_fib"/>
    <property type="match status" value="1"/>
</dbReference>
<protein>
    <submittedName>
        <fullName evidence="2">Phage tail protein</fullName>
    </submittedName>
</protein>
<organism evidence="2 3">
    <name type="scientific">Spartinivicinus poritis</name>
    <dbReference type="NCBI Taxonomy" id="2994640"/>
    <lineage>
        <taxon>Bacteria</taxon>
        <taxon>Pseudomonadati</taxon>
        <taxon>Pseudomonadota</taxon>
        <taxon>Gammaproteobacteria</taxon>
        <taxon>Oceanospirillales</taxon>
        <taxon>Zooshikellaceae</taxon>
        <taxon>Spartinivicinus</taxon>
    </lineage>
</organism>
<evidence type="ECO:0000259" key="1">
    <source>
        <dbReference type="Pfam" id="PF12571"/>
    </source>
</evidence>
<accession>A0ABT5UGU4</accession>
<proteinExistence type="predicted"/>
<reference evidence="2 3" key="1">
    <citation type="submission" date="2022-11" db="EMBL/GenBank/DDBJ databases">
        <title>Spartinivicinus poritis sp. nov., isolated from scleractinian coral Porites lutea.</title>
        <authorList>
            <person name="Zhang G."/>
            <person name="Cai L."/>
            <person name="Wei Q."/>
        </authorList>
    </citation>
    <scope>NUCLEOTIDE SEQUENCE [LARGE SCALE GENOMIC DNA]</scope>
    <source>
        <strain evidence="2 3">A2-2</strain>
    </source>
</reference>
<sequence length="176" mass="19538">MQINPVITDAGLQAVFNASNDGLQATIAEIGLGDGRYIPHTKLTKLQSERQRLLISKSERVGESYITLSAVADGEKEYWIKEFGLFLADGTLLAVWSSLDKPLQYKAASAPCFFSTDFILSGMPSDAITVNDQGADIAIALFLEQFAMLSQAQMDQMRRHLELLFSFNQQEKTVRK</sequence>
<dbReference type="EMBL" id="JAPMOU010000072">
    <property type="protein sequence ID" value="MDE1465604.1"/>
    <property type="molecule type" value="Genomic_DNA"/>
</dbReference>
<evidence type="ECO:0000313" key="3">
    <source>
        <dbReference type="Proteomes" id="UP001528823"/>
    </source>
</evidence>
<feature type="domain" description="Phage tail fibre protein N-terminal" evidence="1">
    <location>
        <begin position="5"/>
        <end position="97"/>
    </location>
</feature>
<gene>
    <name evidence="2" type="ORF">ORQ98_26945</name>
</gene>
<dbReference type="RefSeq" id="WP_274691908.1">
    <property type="nucleotide sequence ID" value="NZ_JAPMOU010000072.1"/>
</dbReference>
<dbReference type="InterPro" id="IPR022225">
    <property type="entry name" value="Phage_tail_fibre_N"/>
</dbReference>
<keyword evidence="3" id="KW-1185">Reference proteome</keyword>
<name>A0ABT5UGU4_9GAMM</name>
<comment type="caution">
    <text evidence="2">The sequence shown here is derived from an EMBL/GenBank/DDBJ whole genome shotgun (WGS) entry which is preliminary data.</text>
</comment>